<dbReference type="InterPro" id="IPR023534">
    <property type="entry name" value="Rof/RNase_P-like"/>
</dbReference>
<dbReference type="Pfam" id="PF07073">
    <property type="entry name" value="ROF"/>
    <property type="match status" value="1"/>
</dbReference>
<accession>A0A5C6QQQ1</accession>
<dbReference type="AlphaFoldDB" id="A0A5C6QQQ1"/>
<organism evidence="1 2">
    <name type="scientific">Colwellia demingiae</name>
    <dbReference type="NCBI Taxonomy" id="89401"/>
    <lineage>
        <taxon>Bacteria</taxon>
        <taxon>Pseudomonadati</taxon>
        <taxon>Pseudomonadota</taxon>
        <taxon>Gammaproteobacteria</taxon>
        <taxon>Alteromonadales</taxon>
        <taxon>Colwelliaceae</taxon>
        <taxon>Colwellia</taxon>
    </lineage>
</organism>
<protein>
    <submittedName>
        <fullName evidence="1">Uncharacterized protein</fullName>
    </submittedName>
</protein>
<dbReference type="OrthoDB" id="5344363at2"/>
<keyword evidence="2" id="KW-1185">Reference proteome</keyword>
<evidence type="ECO:0000313" key="1">
    <source>
        <dbReference type="EMBL" id="TWX70951.1"/>
    </source>
</evidence>
<dbReference type="EMBL" id="VOLT01000002">
    <property type="protein sequence ID" value="TWX70951.1"/>
    <property type="molecule type" value="Genomic_DNA"/>
</dbReference>
<sequence>MKNKISCDAHDYFEIVCMRRSLIKVTTKDNKIYHGIATDIKLVEKQEYLQISDDIKTQQLLLSDVKTLEALGNNIAQHNFSITW</sequence>
<evidence type="ECO:0000313" key="2">
    <source>
        <dbReference type="Proteomes" id="UP000321822"/>
    </source>
</evidence>
<dbReference type="RefSeq" id="WP_146784225.1">
    <property type="nucleotide sequence ID" value="NZ_VOLT01000002.1"/>
</dbReference>
<name>A0A5C6QQQ1_9GAMM</name>
<reference evidence="1 2" key="1">
    <citation type="submission" date="2019-07" db="EMBL/GenBank/DDBJ databases">
        <title>Genomes of sea-ice associated Colwellia species.</title>
        <authorList>
            <person name="Bowman J.P."/>
        </authorList>
    </citation>
    <scope>NUCLEOTIDE SEQUENCE [LARGE SCALE GENOMIC DNA]</scope>
    <source>
        <strain evidence="1 2">ACAM 459</strain>
    </source>
</reference>
<comment type="caution">
    <text evidence="1">The sequence shown here is derived from an EMBL/GenBank/DDBJ whole genome shotgun (WGS) entry which is preliminary data.</text>
</comment>
<proteinExistence type="predicted"/>
<dbReference type="Proteomes" id="UP000321822">
    <property type="component" value="Unassembled WGS sequence"/>
</dbReference>
<dbReference type="Gene3D" id="2.30.30.400">
    <property type="entry name" value="Rof-like"/>
    <property type="match status" value="1"/>
</dbReference>
<dbReference type="InterPro" id="IPR009778">
    <property type="entry name" value="ROF"/>
</dbReference>
<dbReference type="SUPFAM" id="SSF101744">
    <property type="entry name" value="Rof/RNase P subunit-like"/>
    <property type="match status" value="1"/>
</dbReference>
<gene>
    <name evidence="1" type="ORF">ESZ36_04730</name>
</gene>
<dbReference type="InterPro" id="IPR038626">
    <property type="entry name" value="Rof-like_sf"/>
</dbReference>